<dbReference type="PROSITE" id="PS51667">
    <property type="entry name" value="WRC"/>
    <property type="match status" value="1"/>
</dbReference>
<keyword evidence="5" id="KW-0805">Transcription regulation</keyword>
<comment type="subcellular location">
    <subcellularLocation>
        <location evidence="1 4 5">Nucleus</location>
    </subcellularLocation>
</comment>
<dbReference type="GO" id="GO:0006355">
    <property type="term" value="P:regulation of DNA-templated transcription"/>
    <property type="evidence" value="ECO:0007669"/>
    <property type="project" value="InterPro"/>
</dbReference>
<evidence type="ECO:0000256" key="4">
    <source>
        <dbReference type="PROSITE-ProRule" id="PRU01002"/>
    </source>
</evidence>
<keyword evidence="5" id="KW-0804">Transcription</keyword>
<dbReference type="GO" id="GO:0005634">
    <property type="term" value="C:nucleus"/>
    <property type="evidence" value="ECO:0007669"/>
    <property type="project" value="UniProtKB-SubCell"/>
</dbReference>
<feature type="domain" description="WRC" evidence="8">
    <location>
        <begin position="56"/>
        <end position="100"/>
    </location>
</feature>
<dbReference type="Gramene" id="KVH89347">
    <property type="protein sequence ID" value="KVH89347"/>
    <property type="gene ID" value="Ccrd_008664"/>
</dbReference>
<comment type="domain">
    <text evidence="5">The QLQ domain and WRC domain may be involved in protein-protein interaction and DNA-binding, respectively.</text>
</comment>
<feature type="short sequence motif" description="Bipartite nuclear localization signal" evidence="4">
    <location>
        <begin position="61"/>
        <end position="71"/>
    </location>
</feature>
<dbReference type="PANTHER" id="PTHR31602:SF3">
    <property type="entry name" value="GROWTH-REGULATING FACTOR 8"/>
    <property type="match status" value="1"/>
</dbReference>
<dbReference type="InterPro" id="IPR014977">
    <property type="entry name" value="WRC_dom"/>
</dbReference>
<dbReference type="InterPro" id="IPR014978">
    <property type="entry name" value="Gln-Leu-Gln_QLQ"/>
</dbReference>
<feature type="compositionally biased region" description="Polar residues" evidence="6">
    <location>
        <begin position="101"/>
        <end position="117"/>
    </location>
</feature>
<feature type="domain" description="QLQ" evidence="7">
    <location>
        <begin position="5"/>
        <end position="40"/>
    </location>
</feature>
<sequence>MGKMLFTASQWKEFESQTMIYKYMIASIPVPPQLLLPLSVQSNRSGTDLRFSNGSDPEPWRCRRTDGKKWRCSKDAMPDQRYCDRHAHKNRPRSRKHVETQSHNTKLPSNPLRNNHNYHPILPPAPSMPPTTSCQQSRFMKSDAIPLSSLNQKIQKPMVSPSVGSKRDHFCHQDLEGNHQDDCSLALSMQSGGNDVSEDQDFFQMGIGMLNADGSNPPNQWVNQGSWLGGPLGEALCLGIASTQKQPPNVSSLNGHSNQE</sequence>
<dbReference type="SMART" id="SM00951">
    <property type="entry name" value="QLQ"/>
    <property type="match status" value="1"/>
</dbReference>
<evidence type="ECO:0000256" key="3">
    <source>
        <dbReference type="ARBA" id="ARBA00023242"/>
    </source>
</evidence>
<organism evidence="9 10">
    <name type="scientific">Cynara cardunculus var. scolymus</name>
    <name type="common">Globe artichoke</name>
    <name type="synonym">Cynara scolymus</name>
    <dbReference type="NCBI Taxonomy" id="59895"/>
    <lineage>
        <taxon>Eukaryota</taxon>
        <taxon>Viridiplantae</taxon>
        <taxon>Streptophyta</taxon>
        <taxon>Embryophyta</taxon>
        <taxon>Tracheophyta</taxon>
        <taxon>Spermatophyta</taxon>
        <taxon>Magnoliopsida</taxon>
        <taxon>eudicotyledons</taxon>
        <taxon>Gunneridae</taxon>
        <taxon>Pentapetalae</taxon>
        <taxon>asterids</taxon>
        <taxon>campanulids</taxon>
        <taxon>Asterales</taxon>
        <taxon>Asteraceae</taxon>
        <taxon>Carduoideae</taxon>
        <taxon>Cardueae</taxon>
        <taxon>Carduinae</taxon>
        <taxon>Cynara</taxon>
    </lineage>
</organism>
<gene>
    <name evidence="9" type="ORF">Ccrd_008664</name>
</gene>
<evidence type="ECO:0000313" key="9">
    <source>
        <dbReference type="EMBL" id="KVH89347.1"/>
    </source>
</evidence>
<keyword evidence="3 4" id="KW-0539">Nucleus</keyword>
<proteinExistence type="inferred from homology"/>
<dbReference type="AlphaFoldDB" id="A0A118JSK4"/>
<dbReference type="InterPro" id="IPR031137">
    <property type="entry name" value="GRF"/>
</dbReference>
<evidence type="ECO:0000259" key="7">
    <source>
        <dbReference type="PROSITE" id="PS51666"/>
    </source>
</evidence>
<dbReference type="PANTHER" id="PTHR31602">
    <property type="entry name" value="GROWTH-REGULATING FACTOR 5"/>
    <property type="match status" value="1"/>
</dbReference>
<dbReference type="GO" id="GO:0005524">
    <property type="term" value="F:ATP binding"/>
    <property type="evidence" value="ECO:0007669"/>
    <property type="project" value="UniProtKB-UniRule"/>
</dbReference>
<evidence type="ECO:0000256" key="2">
    <source>
        <dbReference type="ARBA" id="ARBA00008122"/>
    </source>
</evidence>
<reference evidence="9 10" key="1">
    <citation type="journal article" date="2016" name="Sci. Rep.">
        <title>The genome sequence of the outbreeding globe artichoke constructed de novo incorporating a phase-aware low-pass sequencing strategy of F1 progeny.</title>
        <authorList>
            <person name="Scaglione D."/>
            <person name="Reyes-Chin-Wo S."/>
            <person name="Acquadro A."/>
            <person name="Froenicke L."/>
            <person name="Portis E."/>
            <person name="Beitel C."/>
            <person name="Tirone M."/>
            <person name="Mauro R."/>
            <person name="Lo Monaco A."/>
            <person name="Mauromicale G."/>
            <person name="Faccioli P."/>
            <person name="Cattivelli L."/>
            <person name="Rieseberg L."/>
            <person name="Michelmore R."/>
            <person name="Lanteri S."/>
        </authorList>
    </citation>
    <scope>NUCLEOTIDE SEQUENCE [LARGE SCALE GENOMIC DNA]</scope>
    <source>
        <strain evidence="9">2C</strain>
    </source>
</reference>
<comment type="caution">
    <text evidence="9">The sequence shown here is derived from an EMBL/GenBank/DDBJ whole genome shotgun (WGS) entry which is preliminary data.</text>
</comment>
<comment type="similarity">
    <text evidence="2 5">Belongs to the GRF family.</text>
</comment>
<dbReference type="OMA" id="DFFQMGI"/>
<dbReference type="Proteomes" id="UP000243975">
    <property type="component" value="Unassembled WGS sequence"/>
</dbReference>
<accession>A0A118JSK4</accession>
<evidence type="ECO:0000313" key="10">
    <source>
        <dbReference type="Proteomes" id="UP000243975"/>
    </source>
</evidence>
<evidence type="ECO:0000256" key="6">
    <source>
        <dbReference type="SAM" id="MobiDB-lite"/>
    </source>
</evidence>
<feature type="region of interest" description="Disordered" evidence="6">
    <location>
        <begin position="83"/>
        <end position="136"/>
    </location>
</feature>
<comment type="function">
    <text evidence="5">Transcription activator.</text>
</comment>
<dbReference type="Pfam" id="PF08880">
    <property type="entry name" value="QLQ"/>
    <property type="match status" value="1"/>
</dbReference>
<protein>
    <recommendedName>
        <fullName evidence="5">Growth-regulating factor</fullName>
    </recommendedName>
</protein>
<keyword evidence="10" id="KW-1185">Reference proteome</keyword>
<dbReference type="EMBL" id="LEKV01005237">
    <property type="protein sequence ID" value="KVH89347.1"/>
    <property type="molecule type" value="Genomic_DNA"/>
</dbReference>
<dbReference type="GO" id="GO:0099402">
    <property type="term" value="P:plant organ development"/>
    <property type="evidence" value="ECO:0007669"/>
    <property type="project" value="UniProtKB-ARBA"/>
</dbReference>
<dbReference type="STRING" id="59895.A0A118JSK4"/>
<dbReference type="GO" id="GO:0006351">
    <property type="term" value="P:DNA-templated transcription"/>
    <property type="evidence" value="ECO:0007669"/>
    <property type="project" value="UniProtKB-UniRule"/>
</dbReference>
<dbReference type="Pfam" id="PF08879">
    <property type="entry name" value="WRC"/>
    <property type="match status" value="1"/>
</dbReference>
<evidence type="ECO:0000256" key="1">
    <source>
        <dbReference type="ARBA" id="ARBA00004123"/>
    </source>
</evidence>
<keyword evidence="5" id="KW-0010">Activator</keyword>
<evidence type="ECO:0000259" key="8">
    <source>
        <dbReference type="PROSITE" id="PS51667"/>
    </source>
</evidence>
<evidence type="ECO:0000256" key="5">
    <source>
        <dbReference type="RuleBase" id="RU367127"/>
    </source>
</evidence>
<dbReference type="PROSITE" id="PS51666">
    <property type="entry name" value="QLQ"/>
    <property type="match status" value="1"/>
</dbReference>
<feature type="short sequence motif" description="Bipartite nuclear localization signal" evidence="4">
    <location>
        <begin position="89"/>
        <end position="96"/>
    </location>
</feature>
<name>A0A118JSK4_CYNCS</name>
<feature type="compositionally biased region" description="Basic residues" evidence="6">
    <location>
        <begin position="86"/>
        <end position="96"/>
    </location>
</feature>